<keyword evidence="2" id="KW-1185">Reference proteome</keyword>
<evidence type="ECO:0000313" key="2">
    <source>
        <dbReference type="Proteomes" id="UP001321542"/>
    </source>
</evidence>
<name>A0ABM7F0Z1_9ACTN</name>
<reference evidence="1 2" key="1">
    <citation type="journal article" date="2010" name="ChemBioChem">
        <title>Cloning and characterization of the biosynthetic gene cluster of 16-membered macrolide antibiotic FD-891: involvement of a dual functional cytochrome P450 monooxygenase catalyzing epoxidation and hydroxylation.</title>
        <authorList>
            <person name="Kudo F."/>
            <person name="Motegi A."/>
            <person name="Mizoue K."/>
            <person name="Eguchi T."/>
        </authorList>
    </citation>
    <scope>NUCLEOTIDE SEQUENCE [LARGE SCALE GENOMIC DNA]</scope>
    <source>
        <strain evidence="1 2">A-8890</strain>
    </source>
</reference>
<dbReference type="InterPro" id="IPR028962">
    <property type="entry name" value="Imm10"/>
</dbReference>
<reference evidence="1 2" key="2">
    <citation type="journal article" date="2023" name="ChemBioChem">
        <title>Acyltransferase Domain Exchange between Two Independent Type I Polyketide Synthases in the Same Producer Strain of Macrolide Antibiotics.</title>
        <authorList>
            <person name="Kudo F."/>
            <person name="Kishikawa K."/>
            <person name="Tsuboi K."/>
            <person name="Kido T."/>
            <person name="Usui T."/>
            <person name="Hashimoto J."/>
            <person name="Shin-Ya K."/>
            <person name="Miyanaga A."/>
            <person name="Eguchi T."/>
        </authorList>
    </citation>
    <scope>NUCLEOTIDE SEQUENCE [LARGE SCALE GENOMIC DNA]</scope>
    <source>
        <strain evidence="1 2">A-8890</strain>
    </source>
</reference>
<sequence>MPSRHGWVVRKISIEENLPDSVFTVGLAEDEAGQGCYLVFQCGLEEPSEQNRRLGLDSYCILNESGGVDYGGVEEVSISQNRLTLRFREEAIEELELPNENIVLAFHSGSDMAGLRIGLGRILSYGDPEKFPRVMNL</sequence>
<evidence type="ECO:0000313" key="1">
    <source>
        <dbReference type="EMBL" id="BBC29385.1"/>
    </source>
</evidence>
<proteinExistence type="predicted"/>
<dbReference type="EMBL" id="AP018448">
    <property type="protein sequence ID" value="BBC29385.1"/>
    <property type="molecule type" value="Genomic_DNA"/>
</dbReference>
<gene>
    <name evidence="1" type="ORF">SGFS_006790</name>
</gene>
<dbReference type="RefSeq" id="WP_286247438.1">
    <property type="nucleotide sequence ID" value="NZ_AP018448.1"/>
</dbReference>
<accession>A0ABM7F0Z1</accession>
<dbReference type="Pfam" id="PF15588">
    <property type="entry name" value="Imm10"/>
    <property type="match status" value="1"/>
</dbReference>
<protein>
    <submittedName>
        <fullName evidence="1">Uncharacterized protein</fullName>
    </submittedName>
</protein>
<organism evidence="1 2">
    <name type="scientific">Streptomyces graminofaciens</name>
    <dbReference type="NCBI Taxonomy" id="68212"/>
    <lineage>
        <taxon>Bacteria</taxon>
        <taxon>Bacillati</taxon>
        <taxon>Actinomycetota</taxon>
        <taxon>Actinomycetes</taxon>
        <taxon>Kitasatosporales</taxon>
        <taxon>Streptomycetaceae</taxon>
        <taxon>Streptomyces</taxon>
    </lineage>
</organism>
<dbReference type="Proteomes" id="UP001321542">
    <property type="component" value="Chromosome"/>
</dbReference>